<dbReference type="AlphaFoldDB" id="A0AAD4ZM36"/>
<dbReference type="PANTHER" id="PTHR42648:SF26">
    <property type="entry name" value="INTEGRASE CATALYTIC DOMAIN-CONTAINING PROTEIN"/>
    <property type="match status" value="1"/>
</dbReference>
<dbReference type="Pfam" id="PF00665">
    <property type="entry name" value="rve"/>
    <property type="match status" value="1"/>
</dbReference>
<dbReference type="Gene3D" id="3.30.420.10">
    <property type="entry name" value="Ribonuclease H-like superfamily/Ribonuclease H"/>
    <property type="match status" value="1"/>
</dbReference>
<dbReference type="GO" id="GO:0003676">
    <property type="term" value="F:nucleic acid binding"/>
    <property type="evidence" value="ECO:0007669"/>
    <property type="project" value="InterPro"/>
</dbReference>
<evidence type="ECO:0000313" key="4">
    <source>
        <dbReference type="EMBL" id="KAI5350578.1"/>
    </source>
</evidence>
<evidence type="ECO:0000256" key="2">
    <source>
        <dbReference type="SAM" id="MobiDB-lite"/>
    </source>
</evidence>
<dbReference type="InterPro" id="IPR039537">
    <property type="entry name" value="Retrotran_Ty1/copia-like"/>
</dbReference>
<accession>A0AAD4ZM36</accession>
<dbReference type="SUPFAM" id="SSF53098">
    <property type="entry name" value="Ribonuclease H-like"/>
    <property type="match status" value="1"/>
</dbReference>
<dbReference type="GO" id="GO:0008233">
    <property type="term" value="F:peptidase activity"/>
    <property type="evidence" value="ECO:0007669"/>
    <property type="project" value="UniProtKB-KW"/>
</dbReference>
<organism evidence="4 5">
    <name type="scientific">Prunus dulcis</name>
    <name type="common">Almond</name>
    <name type="synonym">Amygdalus dulcis</name>
    <dbReference type="NCBI Taxonomy" id="3755"/>
    <lineage>
        <taxon>Eukaryota</taxon>
        <taxon>Viridiplantae</taxon>
        <taxon>Streptophyta</taxon>
        <taxon>Embryophyta</taxon>
        <taxon>Tracheophyta</taxon>
        <taxon>Spermatophyta</taxon>
        <taxon>Magnoliopsida</taxon>
        <taxon>eudicotyledons</taxon>
        <taxon>Gunneridae</taxon>
        <taxon>Pentapetalae</taxon>
        <taxon>rosids</taxon>
        <taxon>fabids</taxon>
        <taxon>Rosales</taxon>
        <taxon>Rosaceae</taxon>
        <taxon>Amygdaloideae</taxon>
        <taxon>Amygdaleae</taxon>
        <taxon>Prunus</taxon>
    </lineage>
</organism>
<dbReference type="GO" id="GO:0015074">
    <property type="term" value="P:DNA integration"/>
    <property type="evidence" value="ECO:0007669"/>
    <property type="project" value="InterPro"/>
</dbReference>
<gene>
    <name evidence="4" type="ORF">L3X38_003469</name>
</gene>
<dbReference type="InterPro" id="IPR036397">
    <property type="entry name" value="RNaseH_sf"/>
</dbReference>
<dbReference type="GO" id="GO:0006508">
    <property type="term" value="P:proteolysis"/>
    <property type="evidence" value="ECO:0007669"/>
    <property type="project" value="UniProtKB-KW"/>
</dbReference>
<dbReference type="Pfam" id="PF22936">
    <property type="entry name" value="Pol_BBD"/>
    <property type="match status" value="1"/>
</dbReference>
<dbReference type="EMBL" id="JAJFAZ020000001">
    <property type="protein sequence ID" value="KAI5350578.1"/>
    <property type="molecule type" value="Genomic_DNA"/>
</dbReference>
<dbReference type="InterPro" id="IPR012337">
    <property type="entry name" value="RNaseH-like_sf"/>
</dbReference>
<keyword evidence="1" id="KW-0645">Protease</keyword>
<feature type="region of interest" description="Disordered" evidence="2">
    <location>
        <begin position="449"/>
        <end position="474"/>
    </location>
</feature>
<dbReference type="InterPro" id="IPR054722">
    <property type="entry name" value="PolX-like_BBD"/>
</dbReference>
<evidence type="ECO:0000256" key="1">
    <source>
        <dbReference type="ARBA" id="ARBA00022670"/>
    </source>
</evidence>
<proteinExistence type="predicted"/>
<dbReference type="InterPro" id="IPR001584">
    <property type="entry name" value="Integrase_cat-core"/>
</dbReference>
<dbReference type="InterPro" id="IPR057670">
    <property type="entry name" value="SH3_retrovirus"/>
</dbReference>
<evidence type="ECO:0000313" key="5">
    <source>
        <dbReference type="Proteomes" id="UP001054821"/>
    </source>
</evidence>
<dbReference type="PANTHER" id="PTHR42648">
    <property type="entry name" value="TRANSPOSASE, PUTATIVE-RELATED"/>
    <property type="match status" value="1"/>
</dbReference>
<feature type="compositionally biased region" description="Low complexity" evidence="2">
    <location>
        <begin position="449"/>
        <end position="466"/>
    </location>
</feature>
<dbReference type="PROSITE" id="PS50994">
    <property type="entry name" value="INTEGRASE"/>
    <property type="match status" value="1"/>
</dbReference>
<keyword evidence="5" id="KW-1185">Reference proteome</keyword>
<dbReference type="Pfam" id="PF25597">
    <property type="entry name" value="SH3_retrovirus"/>
    <property type="match status" value="1"/>
</dbReference>
<sequence length="474" mass="52735">MTNTSSDMTNIAPYTSGDTIKIGNGEGLSISHIGTASLSGLHLNTIYHVPQLATNLLSVYQLCKDNNCWVIFDASNVYVQDKATKTLLFQGKSHKGLYPIPQSVSPSIAIPKQPSSVISKQAFLGQQVHSTLWHQRFGHVSNDILHHMLKQSQLSVHPDATPSICSFCLNCKMHRLPFSLSQSVSPLPFQKLHTNVWGPAPCVAYGGYRYYVSIIDDCTRYLWIFPLFHKSDVYLVFVKFHAFITNHFHASVQYLQSDGGGEYNSIVFKAFLANKGIVHELLCPYTPQQNGIAERKNRHIMDTAITLLATTGLSDKFWYYATAHAVFLINRMPCSVLKMDSPYVRLYGHVPDLKSLKIFGSAVYPLLRPYNHHKLEPCSTQCVFLGYSLGYKGFMCFHPQNQKVVLSRHIIHDELVFPMKNASAFSSQSDSSTPIDSLTPAIVVSMPSSPLLPRSPSTSTVSSSDASSHDTIIT</sequence>
<dbReference type="InterPro" id="IPR025724">
    <property type="entry name" value="GAG-pre-integrase_dom"/>
</dbReference>
<comment type="caution">
    <text evidence="4">The sequence shown here is derived from an EMBL/GenBank/DDBJ whole genome shotgun (WGS) entry which is preliminary data.</text>
</comment>
<protein>
    <recommendedName>
        <fullName evidence="3">Integrase catalytic domain-containing protein</fullName>
    </recommendedName>
</protein>
<dbReference type="Pfam" id="PF13976">
    <property type="entry name" value="gag_pre-integrs"/>
    <property type="match status" value="1"/>
</dbReference>
<keyword evidence="1" id="KW-0378">Hydrolase</keyword>
<feature type="domain" description="Integrase catalytic" evidence="3">
    <location>
        <begin position="184"/>
        <end position="350"/>
    </location>
</feature>
<name>A0AAD4ZM36_PRUDU</name>
<evidence type="ECO:0000259" key="3">
    <source>
        <dbReference type="PROSITE" id="PS50994"/>
    </source>
</evidence>
<reference evidence="4 5" key="1">
    <citation type="journal article" date="2022" name="G3 (Bethesda)">
        <title>Whole-genome sequence and methylome profiling of the almond [Prunus dulcis (Mill.) D.A. Webb] cultivar 'Nonpareil'.</title>
        <authorList>
            <person name="D'Amico-Willman K.M."/>
            <person name="Ouma W.Z."/>
            <person name="Meulia T."/>
            <person name="Sideli G.M."/>
            <person name="Gradziel T.M."/>
            <person name="Fresnedo-Ramirez J."/>
        </authorList>
    </citation>
    <scope>NUCLEOTIDE SEQUENCE [LARGE SCALE GENOMIC DNA]</scope>
    <source>
        <strain evidence="4">Clone GOH B32 T37-40</strain>
    </source>
</reference>
<dbReference type="Proteomes" id="UP001054821">
    <property type="component" value="Chromosome 1"/>
</dbReference>